<evidence type="ECO:0000313" key="2">
    <source>
        <dbReference type="Proteomes" id="UP000054717"/>
    </source>
</evidence>
<reference evidence="1" key="1">
    <citation type="submission" date="2016-01" db="EMBL/GenBank/DDBJ databases">
        <authorList>
            <person name="Peeters Charlotte."/>
        </authorList>
    </citation>
    <scope>NUCLEOTIDE SEQUENCE</scope>
    <source>
        <strain evidence="1">LMG 22936</strain>
    </source>
</reference>
<gene>
    <name evidence="1" type="ORF">AWB66_01398</name>
</gene>
<dbReference type="RefSeq" id="WP_087629554.1">
    <property type="nucleotide sequence ID" value="NZ_FCNZ02000004.1"/>
</dbReference>
<keyword evidence="2" id="KW-1185">Reference proteome</keyword>
<comment type="caution">
    <text evidence="1">The sequence shown here is derived from an EMBL/GenBank/DDBJ whole genome shotgun (WGS) entry which is preliminary data.</text>
</comment>
<evidence type="ECO:0000313" key="1">
    <source>
        <dbReference type="EMBL" id="SAL24825.1"/>
    </source>
</evidence>
<dbReference type="EMBL" id="FCNZ02000004">
    <property type="protein sequence ID" value="SAL24825.1"/>
    <property type="molecule type" value="Genomic_DNA"/>
</dbReference>
<proteinExistence type="predicted"/>
<sequence length="122" mass="13378">MRKVDRNRATHRLARRTYSLTARRAPTLLLGGIAAACAISALAAAGFALKSSREHVRQVDAICAPPVSEQELRDQLTHAQLALDHEAATRAALEKQAQGTAAELSRLHTDLAFFRRQHDKSD</sequence>
<dbReference type="AlphaFoldDB" id="A0A158FYC4"/>
<protein>
    <submittedName>
        <fullName evidence="1">Uncharacterized protein</fullName>
    </submittedName>
</protein>
<name>A0A158FYC4_9BURK</name>
<accession>A0A158FYC4</accession>
<dbReference type="STRING" id="326475.AWB66_01398"/>
<dbReference type="Proteomes" id="UP000054717">
    <property type="component" value="Unassembled WGS sequence"/>
</dbReference>
<organism evidence="1 2">
    <name type="scientific">Caballeronia telluris</name>
    <dbReference type="NCBI Taxonomy" id="326475"/>
    <lineage>
        <taxon>Bacteria</taxon>
        <taxon>Pseudomonadati</taxon>
        <taxon>Pseudomonadota</taxon>
        <taxon>Betaproteobacteria</taxon>
        <taxon>Burkholderiales</taxon>
        <taxon>Burkholderiaceae</taxon>
        <taxon>Caballeronia</taxon>
    </lineage>
</organism>